<sequence>MPYSEDEGGLLNNFAKEPKMYTATPPTTTEKRNYAVQAVFGLLLITGLLVLAALISNVS</sequence>
<feature type="transmembrane region" description="Helical" evidence="1">
    <location>
        <begin position="34"/>
        <end position="55"/>
    </location>
</feature>
<keyword evidence="1" id="KW-0472">Membrane</keyword>
<keyword evidence="1" id="KW-1133">Transmembrane helix</keyword>
<evidence type="ECO:0000313" key="3">
    <source>
        <dbReference type="Proteomes" id="UP000664844"/>
    </source>
</evidence>
<keyword evidence="3" id="KW-1185">Reference proteome</keyword>
<proteinExistence type="predicted"/>
<dbReference type="RefSeq" id="WP_207087937.1">
    <property type="nucleotide sequence ID" value="NZ_JAFLQW010000273.1"/>
</dbReference>
<dbReference type="Proteomes" id="UP000664844">
    <property type="component" value="Unassembled WGS sequence"/>
</dbReference>
<evidence type="ECO:0000313" key="2">
    <source>
        <dbReference type="EMBL" id="MBO0349413.1"/>
    </source>
</evidence>
<keyword evidence="1" id="KW-0812">Transmembrane</keyword>
<gene>
    <name evidence="2" type="ORF">J0895_09900</name>
</gene>
<comment type="caution">
    <text evidence="2">The sequence shown here is derived from an EMBL/GenBank/DDBJ whole genome shotgun (WGS) entry which is preliminary data.</text>
</comment>
<protein>
    <submittedName>
        <fullName evidence="2">Ssl1498 family light-harvesting-like protein</fullName>
    </submittedName>
</protein>
<dbReference type="InterPro" id="IPR048028">
    <property type="entry name" value="Psb34-like"/>
</dbReference>
<dbReference type="Pfam" id="PF26394">
    <property type="entry name" value="Psb34"/>
    <property type="match status" value="1"/>
</dbReference>
<evidence type="ECO:0000256" key="1">
    <source>
        <dbReference type="SAM" id="Phobius"/>
    </source>
</evidence>
<organism evidence="2 3">
    <name type="scientific">Phormidium pseudopriestleyi FRX01</name>
    <dbReference type="NCBI Taxonomy" id="1759528"/>
    <lineage>
        <taxon>Bacteria</taxon>
        <taxon>Bacillati</taxon>
        <taxon>Cyanobacteriota</taxon>
        <taxon>Cyanophyceae</taxon>
        <taxon>Oscillatoriophycideae</taxon>
        <taxon>Oscillatoriales</taxon>
        <taxon>Oscillatoriaceae</taxon>
        <taxon>Phormidium</taxon>
    </lineage>
</organism>
<accession>A0ABS3FQL0</accession>
<dbReference type="NCBIfam" id="NF033486">
    <property type="entry name" value="harvest_ssl1498"/>
    <property type="match status" value="1"/>
</dbReference>
<reference evidence="2 3" key="1">
    <citation type="submission" date="2021-03" db="EMBL/GenBank/DDBJ databases">
        <title>Metabolic Capacity of the Antarctic Cyanobacterium Phormidium pseudopriestleyi that Sustains Oxygenic Photosynthesis in the Presence of Hydrogen Sulfide.</title>
        <authorList>
            <person name="Lumian J.E."/>
            <person name="Jungblut A.D."/>
            <person name="Dillon M.L."/>
            <person name="Hawes I."/>
            <person name="Doran P.T."/>
            <person name="Mackey T.J."/>
            <person name="Dick G.J."/>
            <person name="Grettenberger C.L."/>
            <person name="Sumner D.Y."/>
        </authorList>
    </citation>
    <scope>NUCLEOTIDE SEQUENCE [LARGE SCALE GENOMIC DNA]</scope>
    <source>
        <strain evidence="2 3">FRX01</strain>
    </source>
</reference>
<name>A0ABS3FQL0_9CYAN</name>
<dbReference type="EMBL" id="JAFLQW010000273">
    <property type="protein sequence ID" value="MBO0349413.1"/>
    <property type="molecule type" value="Genomic_DNA"/>
</dbReference>